<dbReference type="PANTHER" id="PTHR43369">
    <property type="entry name" value="PHOSPHORIBOSYLGLYCINAMIDE FORMYLTRANSFERASE"/>
    <property type="match status" value="1"/>
</dbReference>
<name>A0AAE3GQU9_9CYAN</name>
<dbReference type="AlphaFoldDB" id="A0AAE3GQU9"/>
<dbReference type="Gene3D" id="3.40.50.170">
    <property type="entry name" value="Formyl transferase, N-terminal domain"/>
    <property type="match status" value="1"/>
</dbReference>
<reference evidence="6" key="1">
    <citation type="submission" date="2022-06" db="EMBL/GenBank/DDBJ databases">
        <title>New cyanobacteria of genus Symplocastrum in benthos of Lake Baikal.</title>
        <authorList>
            <person name="Sorokovikova E."/>
            <person name="Tikhonova I."/>
            <person name="Krasnopeev A."/>
            <person name="Evseev P."/>
            <person name="Gladkikh A."/>
            <person name="Belykh O."/>
        </authorList>
    </citation>
    <scope>NUCLEOTIDE SEQUENCE</scope>
    <source>
        <strain evidence="6">BBK-W-15</strain>
    </source>
</reference>
<evidence type="ECO:0000256" key="3">
    <source>
        <dbReference type="ARBA" id="ARBA00022679"/>
    </source>
</evidence>
<dbReference type="GO" id="GO:0005829">
    <property type="term" value="C:cytosol"/>
    <property type="evidence" value="ECO:0007669"/>
    <property type="project" value="TreeGrafter"/>
</dbReference>
<dbReference type="GO" id="GO:0006189">
    <property type="term" value="P:'de novo' IMP biosynthetic process"/>
    <property type="evidence" value="ECO:0007669"/>
    <property type="project" value="TreeGrafter"/>
</dbReference>
<dbReference type="SUPFAM" id="SSF53328">
    <property type="entry name" value="Formyltransferase"/>
    <property type="match status" value="1"/>
</dbReference>
<sequence>MKDFYLLIDTNILCCYLASKWIENFDGLPNFKGILVREDRPSDKVIQQRKEFHAKYAGAKLNDEISRDLFSLYPDFDEIVEAAIRLFGIPKYSITDYHQTIFLGRNLNGESAKNWLKETCKNSQPYFFSYQEQILKTWWIEISQRRIINCHPAVLPYARGIYPLENIAILKDIDKFREAAGVTIHYIDEGVDTGPIIRAEKIIDPFQFNSIWELKAYLYVTGNNFYVKTAKEILSNQDMVPAGVVPNPQLTSRNFLSKDFTPEKRQLAEAAYLSMKNYVLTEKTQSSPI</sequence>
<evidence type="ECO:0000259" key="5">
    <source>
        <dbReference type="Pfam" id="PF00551"/>
    </source>
</evidence>
<dbReference type="EC" id="2.1.2.2" evidence="2"/>
<dbReference type="RefSeq" id="WP_254010950.1">
    <property type="nucleotide sequence ID" value="NZ_JAMZMM010000041.1"/>
</dbReference>
<proteinExistence type="predicted"/>
<evidence type="ECO:0000313" key="6">
    <source>
        <dbReference type="EMBL" id="MCP2728148.1"/>
    </source>
</evidence>
<feature type="domain" description="Formyl transferase N-terminal" evidence="5">
    <location>
        <begin position="133"/>
        <end position="201"/>
    </location>
</feature>
<comment type="pathway">
    <text evidence="1">Purine metabolism; IMP biosynthesis via de novo pathway; N(2)-formyl-N(1)-(5-phospho-D-ribosyl)glycinamide from N(1)-(5-phospho-D-ribosyl)glycinamide (10-formyl THF route): step 1/1.</text>
</comment>
<dbReference type="PANTHER" id="PTHR43369:SF2">
    <property type="entry name" value="PHOSPHORIBOSYLGLYCINAMIDE FORMYLTRANSFERASE"/>
    <property type="match status" value="1"/>
</dbReference>
<comment type="caution">
    <text evidence="6">The sequence shown here is derived from an EMBL/GenBank/DDBJ whole genome shotgun (WGS) entry which is preliminary data.</text>
</comment>
<evidence type="ECO:0000256" key="1">
    <source>
        <dbReference type="ARBA" id="ARBA00005054"/>
    </source>
</evidence>
<organism evidence="6 7">
    <name type="scientific">Limnofasciculus baicalensis BBK-W-15</name>
    <dbReference type="NCBI Taxonomy" id="2699891"/>
    <lineage>
        <taxon>Bacteria</taxon>
        <taxon>Bacillati</taxon>
        <taxon>Cyanobacteriota</taxon>
        <taxon>Cyanophyceae</taxon>
        <taxon>Coleofasciculales</taxon>
        <taxon>Coleofasciculaceae</taxon>
        <taxon>Limnofasciculus</taxon>
        <taxon>Limnofasciculus baicalensis</taxon>
    </lineage>
</organism>
<protein>
    <recommendedName>
        <fullName evidence="2">phosphoribosylglycinamide formyltransferase 1</fullName>
        <ecNumber evidence="2">2.1.2.2</ecNumber>
    </recommendedName>
</protein>
<accession>A0AAE3GQU9</accession>
<dbReference type="EMBL" id="JAMZMM010000041">
    <property type="protein sequence ID" value="MCP2728148.1"/>
    <property type="molecule type" value="Genomic_DNA"/>
</dbReference>
<gene>
    <name evidence="6" type="ORF">NJ959_06625</name>
</gene>
<evidence type="ECO:0000313" key="7">
    <source>
        <dbReference type="Proteomes" id="UP001204953"/>
    </source>
</evidence>
<keyword evidence="7" id="KW-1185">Reference proteome</keyword>
<evidence type="ECO:0000256" key="2">
    <source>
        <dbReference type="ARBA" id="ARBA00012254"/>
    </source>
</evidence>
<keyword evidence="4" id="KW-0658">Purine biosynthesis</keyword>
<dbReference type="Proteomes" id="UP001204953">
    <property type="component" value="Unassembled WGS sequence"/>
</dbReference>
<dbReference type="InterPro" id="IPR036477">
    <property type="entry name" value="Formyl_transf_N_sf"/>
</dbReference>
<dbReference type="Pfam" id="PF00551">
    <property type="entry name" value="Formyl_trans_N"/>
    <property type="match status" value="1"/>
</dbReference>
<dbReference type="GO" id="GO:0004644">
    <property type="term" value="F:phosphoribosylglycinamide formyltransferase activity"/>
    <property type="evidence" value="ECO:0007669"/>
    <property type="project" value="UniProtKB-EC"/>
</dbReference>
<evidence type="ECO:0000256" key="4">
    <source>
        <dbReference type="ARBA" id="ARBA00022755"/>
    </source>
</evidence>
<keyword evidence="3" id="KW-0808">Transferase</keyword>
<dbReference type="InterPro" id="IPR002376">
    <property type="entry name" value="Formyl_transf_N"/>
</dbReference>